<dbReference type="GO" id="GO:1990976">
    <property type="term" value="P:protein transport along microtubule to mitotic spindle pole body"/>
    <property type="evidence" value="ECO:0007669"/>
    <property type="project" value="EnsemblFungi"/>
</dbReference>
<dbReference type="GO" id="GO:0051010">
    <property type="term" value="F:microtubule plus-end binding"/>
    <property type="evidence" value="ECO:0007669"/>
    <property type="project" value="EnsemblFungi"/>
</dbReference>
<dbReference type="PANTHER" id="PTHR28262">
    <property type="entry name" value="DASH COMPLEX SUBUNIT SPC19"/>
    <property type="match status" value="1"/>
</dbReference>
<dbReference type="GO" id="GO:0042729">
    <property type="term" value="C:DASH complex"/>
    <property type="evidence" value="ECO:0007669"/>
    <property type="project" value="EnsemblFungi"/>
</dbReference>
<keyword evidence="9" id="KW-0131">Cell cycle</keyword>
<dbReference type="PANTHER" id="PTHR28262:SF1">
    <property type="entry name" value="DASH COMPLEX SUBUNIT SPC19"/>
    <property type="match status" value="1"/>
</dbReference>
<dbReference type="RefSeq" id="XP_003674755.1">
    <property type="nucleotide sequence ID" value="XM_003674707.1"/>
</dbReference>
<dbReference type="GeneID" id="96901941"/>
<dbReference type="GO" id="GO:1990758">
    <property type="term" value="P:mitotic sister chromatid biorientation"/>
    <property type="evidence" value="ECO:0007669"/>
    <property type="project" value="EnsemblFungi"/>
</dbReference>
<evidence type="ECO:0000256" key="15">
    <source>
        <dbReference type="ARBA" id="ARBA00032583"/>
    </source>
</evidence>
<accession>G0VBQ5</accession>
<keyword evidence="14" id="KW-0137">Centromere</keyword>
<dbReference type="Proteomes" id="UP000001640">
    <property type="component" value="Chromosome 2"/>
</dbReference>
<evidence type="ECO:0000256" key="2">
    <source>
        <dbReference type="ARBA" id="ARBA00004186"/>
    </source>
</evidence>
<evidence type="ECO:0000256" key="9">
    <source>
        <dbReference type="ARBA" id="ARBA00022776"/>
    </source>
</evidence>
<keyword evidence="10" id="KW-0159">Chromosome partition</keyword>
<reference evidence="18 19" key="1">
    <citation type="journal article" date="2011" name="Proc. Natl. Acad. Sci. U.S.A.">
        <title>Evolutionary erosion of yeast sex chromosomes by mating-type switching accidents.</title>
        <authorList>
            <person name="Gordon J.L."/>
            <person name="Armisen D."/>
            <person name="Proux-Wera E."/>
            <person name="Oheigeartaigh S.S."/>
            <person name="Byrne K.P."/>
            <person name="Wolfe K.H."/>
        </authorList>
    </citation>
    <scope>NUCLEOTIDE SEQUENCE [LARGE SCALE GENOMIC DNA]</scope>
    <source>
        <strain evidence="19">ATCC 76901 / BCRC 22586 / CBS 4309 / NBRC 1992 / NRRL Y-12630</strain>
    </source>
</reference>
<evidence type="ECO:0000313" key="18">
    <source>
        <dbReference type="EMBL" id="CCC68381.1"/>
    </source>
</evidence>
<gene>
    <name evidence="18" type="primary">NCAS0B02970</name>
    <name evidence="18" type="ordered locus">NCAS_0B02970</name>
</gene>
<keyword evidence="7" id="KW-0963">Cytoplasm</keyword>
<dbReference type="AlphaFoldDB" id="G0VBQ5"/>
<sequence>MSEVLDESVECFQDMISQLQGSVDTLKSNSEENNYLTETMLQSRRVFELVPEYDVQRAKLSLIEEVDPVVKTLEEKLRKSLSKMQRELETLQQSCELNELRLNNTHTTGQEGDVDMSSDNLVVMASSTNEELETLKQLKTTKRELELKLAHLQH</sequence>
<keyword evidence="6" id="KW-0158">Chromosome</keyword>
<evidence type="ECO:0000256" key="16">
    <source>
        <dbReference type="ARBA" id="ARBA00046633"/>
    </source>
</evidence>
<evidence type="ECO:0000256" key="11">
    <source>
        <dbReference type="ARBA" id="ARBA00022838"/>
    </source>
</evidence>
<dbReference type="InParanoid" id="G0VBQ5"/>
<evidence type="ECO:0000256" key="12">
    <source>
        <dbReference type="ARBA" id="ARBA00023212"/>
    </source>
</evidence>
<dbReference type="InterPro" id="IPR013251">
    <property type="entry name" value="DASH_Spc19"/>
</dbReference>
<keyword evidence="11" id="KW-0995">Kinetochore</keyword>
<evidence type="ECO:0000256" key="8">
    <source>
        <dbReference type="ARBA" id="ARBA00022701"/>
    </source>
</evidence>
<keyword evidence="17" id="KW-0175">Coiled coil</keyword>
<dbReference type="EMBL" id="HE576753">
    <property type="protein sequence ID" value="CCC68381.1"/>
    <property type="molecule type" value="Genomic_DNA"/>
</dbReference>
<name>G0VBQ5_NAUCA</name>
<evidence type="ECO:0000256" key="6">
    <source>
        <dbReference type="ARBA" id="ARBA00022454"/>
    </source>
</evidence>
<dbReference type="OMA" id="HKNGYDV"/>
<reference key="2">
    <citation type="submission" date="2011-08" db="EMBL/GenBank/DDBJ databases">
        <title>Genome sequence of Naumovozyma castellii.</title>
        <authorList>
            <person name="Gordon J.L."/>
            <person name="Armisen D."/>
            <person name="Proux-Wera E."/>
            <person name="OhEigeartaigh S.S."/>
            <person name="Byrne K.P."/>
            <person name="Wolfe K.H."/>
        </authorList>
    </citation>
    <scope>NUCLEOTIDE SEQUENCE</scope>
    <source>
        <strain>Type strain:CBS 4309</strain>
    </source>
</reference>
<evidence type="ECO:0000256" key="7">
    <source>
        <dbReference type="ARBA" id="ARBA00022490"/>
    </source>
</evidence>
<keyword evidence="9" id="KW-0132">Cell division</keyword>
<evidence type="ECO:0000256" key="10">
    <source>
        <dbReference type="ARBA" id="ARBA00022829"/>
    </source>
</evidence>
<keyword evidence="13" id="KW-0539">Nucleus</keyword>
<evidence type="ECO:0000313" key="19">
    <source>
        <dbReference type="Proteomes" id="UP000001640"/>
    </source>
</evidence>
<dbReference type="KEGG" id="ncs:NCAS_0B02970"/>
<comment type="similarity">
    <text evidence="4">Belongs to the DASH complex SPC19 family.</text>
</comment>
<evidence type="ECO:0000256" key="14">
    <source>
        <dbReference type="ARBA" id="ARBA00023328"/>
    </source>
</evidence>
<dbReference type="eggNOG" id="ENOG502SDEQ">
    <property type="taxonomic scope" value="Eukaryota"/>
</dbReference>
<evidence type="ECO:0000256" key="3">
    <source>
        <dbReference type="ARBA" id="ARBA00004629"/>
    </source>
</evidence>
<organism evidence="18 19">
    <name type="scientific">Naumovozyma castellii</name>
    <name type="common">Yeast</name>
    <name type="synonym">Saccharomyces castellii</name>
    <dbReference type="NCBI Taxonomy" id="27288"/>
    <lineage>
        <taxon>Eukaryota</taxon>
        <taxon>Fungi</taxon>
        <taxon>Dikarya</taxon>
        <taxon>Ascomycota</taxon>
        <taxon>Saccharomycotina</taxon>
        <taxon>Saccharomycetes</taxon>
        <taxon>Saccharomycetales</taxon>
        <taxon>Saccharomycetaceae</taxon>
        <taxon>Naumovozyma</taxon>
    </lineage>
</organism>
<comment type="subunit">
    <text evidence="16">Component of the DASH complex consisting of ASK1, DAD1, DAD2, DAD3, DAD4, DAM1, DUO1, HSK3, SPC19 and SPC34, with a stoichiometry of one copy of each subunit per complex. Multiple DASH complexes oligomerize to form a ring that encircles spindle microtubules and organizes the rod-like NDC80 complexes of the outer kinetochore. DASH complex oligomerization strengthens microtubule attachments. On cytoplasmic microtubules, DASH complexes appear to form patches instead of rings.</text>
</comment>
<evidence type="ECO:0000256" key="1">
    <source>
        <dbReference type="ARBA" id="ARBA00004123"/>
    </source>
</evidence>
<dbReference type="GO" id="GO:0051987">
    <property type="term" value="P:positive regulation of attachment of spindle microtubules to kinetochore"/>
    <property type="evidence" value="ECO:0007669"/>
    <property type="project" value="EnsemblFungi"/>
</dbReference>
<keyword evidence="8" id="KW-0493">Microtubule</keyword>
<dbReference type="HOGENOM" id="CLU_1678217_0_0_1"/>
<evidence type="ECO:0000256" key="5">
    <source>
        <dbReference type="ARBA" id="ARBA00016329"/>
    </source>
</evidence>
<dbReference type="OrthoDB" id="3361333at2759"/>
<dbReference type="STRING" id="1064592.G0VBQ5"/>
<feature type="coiled-coil region" evidence="17">
    <location>
        <begin position="70"/>
        <end position="101"/>
    </location>
</feature>
<dbReference type="GO" id="GO:0031116">
    <property type="term" value="P:positive regulation of microtubule polymerization"/>
    <property type="evidence" value="ECO:0007669"/>
    <property type="project" value="EnsemblFungi"/>
</dbReference>
<keyword evidence="9" id="KW-0498">Mitosis</keyword>
<evidence type="ECO:0000256" key="17">
    <source>
        <dbReference type="SAM" id="Coils"/>
    </source>
</evidence>
<protein>
    <recommendedName>
        <fullName evidence="5">DASH complex subunit SPC19</fullName>
    </recommendedName>
    <alternativeName>
        <fullName evidence="15">Outer kinetochore protein SPC19</fullName>
    </alternativeName>
</protein>
<dbReference type="Pfam" id="PF08287">
    <property type="entry name" value="DASH_Spc19"/>
    <property type="match status" value="1"/>
</dbReference>
<dbReference type="FunCoup" id="G0VBQ5">
    <property type="interactions" value="59"/>
</dbReference>
<keyword evidence="19" id="KW-1185">Reference proteome</keyword>
<comment type="subcellular location">
    <subcellularLocation>
        <location evidence="3">Chromosome</location>
        <location evidence="3">Centromere</location>
        <location evidence="3">Kinetochore</location>
    </subcellularLocation>
    <subcellularLocation>
        <location evidence="2">Cytoplasm</location>
        <location evidence="2">Cytoskeleton</location>
        <location evidence="2">Spindle</location>
    </subcellularLocation>
    <subcellularLocation>
        <location evidence="1">Nucleus</location>
    </subcellularLocation>
</comment>
<evidence type="ECO:0000256" key="13">
    <source>
        <dbReference type="ARBA" id="ARBA00023242"/>
    </source>
</evidence>
<evidence type="ECO:0000256" key="4">
    <source>
        <dbReference type="ARBA" id="ARBA00008952"/>
    </source>
</evidence>
<dbReference type="GO" id="GO:0005876">
    <property type="term" value="C:spindle microtubule"/>
    <property type="evidence" value="ECO:0007669"/>
    <property type="project" value="InterPro"/>
</dbReference>
<proteinExistence type="inferred from homology"/>
<keyword evidence="12" id="KW-0206">Cytoskeleton</keyword>